<keyword evidence="2" id="KW-1185">Reference proteome</keyword>
<evidence type="ECO:0000313" key="2">
    <source>
        <dbReference type="Proteomes" id="UP000193404"/>
    </source>
</evidence>
<dbReference type="Gene3D" id="3.40.50.1010">
    <property type="entry name" value="5'-nuclease"/>
    <property type="match status" value="1"/>
</dbReference>
<dbReference type="EMBL" id="CP020477">
    <property type="protein sequence ID" value="ARM77187.1"/>
    <property type="molecule type" value="Genomic_DNA"/>
</dbReference>
<organism evidence="1 2">
    <name type="scientific">Acidianus manzaensis</name>
    <dbReference type="NCBI Taxonomy" id="282676"/>
    <lineage>
        <taxon>Archaea</taxon>
        <taxon>Thermoproteota</taxon>
        <taxon>Thermoprotei</taxon>
        <taxon>Sulfolobales</taxon>
        <taxon>Sulfolobaceae</taxon>
        <taxon>Acidianus</taxon>
    </lineage>
</organism>
<accession>A0A1W6K3W1</accession>
<dbReference type="Proteomes" id="UP000193404">
    <property type="component" value="Chromosome"/>
</dbReference>
<proteinExistence type="predicted"/>
<name>A0A1W6K3W1_9CREN</name>
<gene>
    <name evidence="1" type="ORF">B6F84_11970</name>
</gene>
<dbReference type="AlphaFoldDB" id="A0A1W6K3W1"/>
<evidence type="ECO:0000313" key="1">
    <source>
        <dbReference type="EMBL" id="ARM77187.1"/>
    </source>
</evidence>
<protein>
    <submittedName>
        <fullName evidence="1">Uncharacterized protein</fullName>
    </submittedName>
</protein>
<sequence>MDKIIKDFNGKYKLYVTTYGISFAIKNGIDIDKALDAGVKVRAYSHILYPIEGLSMEETEAILLAKDLDSILIVSDEKIKKIAEENGVKTLMI</sequence>
<reference evidence="1 2" key="1">
    <citation type="submission" date="2017-03" db="EMBL/GenBank/DDBJ databases">
        <title>Sulfur activation and transportation mechanism of thermophilic Archaea Acidianus manzaensis YN-25.</title>
        <authorList>
            <person name="Ma Y."/>
            <person name="Yang Y."/>
            <person name="Xia J."/>
        </authorList>
    </citation>
    <scope>NUCLEOTIDE SEQUENCE [LARGE SCALE GENOMIC DNA]</scope>
    <source>
        <strain evidence="1 2">YN-25</strain>
    </source>
</reference>
<dbReference type="KEGG" id="aman:B6F84_11970"/>